<feature type="domain" description="RagB/SusD" evidence="7">
    <location>
        <begin position="359"/>
        <end position="487"/>
    </location>
</feature>
<keyword evidence="4" id="KW-0472">Membrane</keyword>
<accession>A0A848IZA8</accession>
<sequence length="488" mass="54677">MKNYSKILAAIFIFSMSGCDILDPQPISDISSENFFQSAEHVEAAMSATYDVLQSNSIGRDFKASATAGSDEADTDPGSGGNNNRMNRHEVNADHGPARDLWRELYQGIHRANDILERLPGVSDPALEINNKREQLLGEAHFLRGFFYWNLAKWYGDVPIILQTTTSSDPDVLNVERDPLPEVYDQIIADLTFAEANLPESYETNQFTRGRATTGAAAAVLSKVYLRRAYTEFAGSNDFEMAAASAQRVIDNPNYSLVAPQDFFSMFAADGGNTVESIFEIQTENIELNSGDDLYREFEASENGPRARARIIPNQKLIDAYNANPGDIRKDAVLKPMDPAQNSGFEFYINKHDVGEGQLIPNLVILRLADIILVRAEALNAIGQTPEAINLLNMIRDRAQIGNTTATTPDEVFQAIQDERFVELAFEGHRWHDLSRFPANNFEWGRNELATAAEVSFMDENQTYQFLWPINNRELDINKNLRQNPGYN</sequence>
<evidence type="ECO:0000256" key="6">
    <source>
        <dbReference type="SAM" id="MobiDB-lite"/>
    </source>
</evidence>
<proteinExistence type="inferred from homology"/>
<name>A0A848IZA8_9BACT</name>
<feature type="domain" description="SusD-like N-terminal" evidence="8">
    <location>
        <begin position="29"/>
        <end position="226"/>
    </location>
</feature>
<dbReference type="InterPro" id="IPR012944">
    <property type="entry name" value="SusD_RagB_dom"/>
</dbReference>
<reference evidence="9 10" key="1">
    <citation type="submission" date="2020-04" db="EMBL/GenBank/DDBJ databases">
        <title>Flammeovirgaceae bacterium KN852 isolated from deep sea.</title>
        <authorList>
            <person name="Zhang D.-C."/>
        </authorList>
    </citation>
    <scope>NUCLEOTIDE SEQUENCE [LARGE SCALE GENOMIC DNA]</scope>
    <source>
        <strain evidence="9 10">KN852</strain>
    </source>
</reference>
<dbReference type="InterPro" id="IPR033985">
    <property type="entry name" value="SusD-like_N"/>
</dbReference>
<evidence type="ECO:0000259" key="8">
    <source>
        <dbReference type="Pfam" id="PF14322"/>
    </source>
</evidence>
<keyword evidence="5" id="KW-0998">Cell outer membrane</keyword>
<dbReference type="InterPro" id="IPR011990">
    <property type="entry name" value="TPR-like_helical_dom_sf"/>
</dbReference>
<dbReference type="CDD" id="cd08977">
    <property type="entry name" value="SusD"/>
    <property type="match status" value="1"/>
</dbReference>
<comment type="subcellular location">
    <subcellularLocation>
        <location evidence="1">Cell outer membrane</location>
    </subcellularLocation>
</comment>
<evidence type="ECO:0000256" key="2">
    <source>
        <dbReference type="ARBA" id="ARBA00006275"/>
    </source>
</evidence>
<evidence type="ECO:0000313" key="9">
    <source>
        <dbReference type="EMBL" id="NMM47554.1"/>
    </source>
</evidence>
<dbReference type="RefSeq" id="WP_169678176.1">
    <property type="nucleotide sequence ID" value="NZ_JABBNU010000002.1"/>
</dbReference>
<feature type="region of interest" description="Disordered" evidence="6">
    <location>
        <begin position="64"/>
        <end position="92"/>
    </location>
</feature>
<evidence type="ECO:0000259" key="7">
    <source>
        <dbReference type="Pfam" id="PF07980"/>
    </source>
</evidence>
<keyword evidence="10" id="KW-1185">Reference proteome</keyword>
<evidence type="ECO:0000256" key="5">
    <source>
        <dbReference type="ARBA" id="ARBA00023237"/>
    </source>
</evidence>
<dbReference type="GO" id="GO:0009279">
    <property type="term" value="C:cell outer membrane"/>
    <property type="evidence" value="ECO:0007669"/>
    <property type="project" value="UniProtKB-SubCell"/>
</dbReference>
<dbReference type="SUPFAM" id="SSF48452">
    <property type="entry name" value="TPR-like"/>
    <property type="match status" value="1"/>
</dbReference>
<dbReference type="AlphaFoldDB" id="A0A848IZA8"/>
<keyword evidence="3" id="KW-0732">Signal</keyword>
<comment type="similarity">
    <text evidence="2">Belongs to the SusD family.</text>
</comment>
<protein>
    <submittedName>
        <fullName evidence="9">RagB/SusD family nutrient uptake outer membrane protein</fullName>
    </submittedName>
</protein>
<dbReference type="EMBL" id="JABBNU010000002">
    <property type="protein sequence ID" value="NMM47554.1"/>
    <property type="molecule type" value="Genomic_DNA"/>
</dbReference>
<dbReference type="Proteomes" id="UP000559010">
    <property type="component" value="Unassembled WGS sequence"/>
</dbReference>
<organism evidence="9 10">
    <name type="scientific">Marinigracilibium pacificum</name>
    <dbReference type="NCBI Taxonomy" id="2729599"/>
    <lineage>
        <taxon>Bacteria</taxon>
        <taxon>Pseudomonadati</taxon>
        <taxon>Bacteroidota</taxon>
        <taxon>Cytophagia</taxon>
        <taxon>Cytophagales</taxon>
        <taxon>Flammeovirgaceae</taxon>
        <taxon>Marinigracilibium</taxon>
    </lineage>
</organism>
<comment type="caution">
    <text evidence="9">The sequence shown here is derived from an EMBL/GenBank/DDBJ whole genome shotgun (WGS) entry which is preliminary data.</text>
</comment>
<dbReference type="PROSITE" id="PS51257">
    <property type="entry name" value="PROKAR_LIPOPROTEIN"/>
    <property type="match status" value="1"/>
</dbReference>
<gene>
    <name evidence="9" type="ORF">HH304_04020</name>
</gene>
<dbReference type="Pfam" id="PF07980">
    <property type="entry name" value="SusD_RagB"/>
    <property type="match status" value="1"/>
</dbReference>
<dbReference type="Pfam" id="PF14322">
    <property type="entry name" value="SusD-like_3"/>
    <property type="match status" value="1"/>
</dbReference>
<evidence type="ECO:0000256" key="1">
    <source>
        <dbReference type="ARBA" id="ARBA00004442"/>
    </source>
</evidence>
<evidence type="ECO:0000313" key="10">
    <source>
        <dbReference type="Proteomes" id="UP000559010"/>
    </source>
</evidence>
<evidence type="ECO:0000256" key="3">
    <source>
        <dbReference type="ARBA" id="ARBA00022729"/>
    </source>
</evidence>
<evidence type="ECO:0000256" key="4">
    <source>
        <dbReference type="ARBA" id="ARBA00023136"/>
    </source>
</evidence>
<dbReference type="Gene3D" id="1.25.40.390">
    <property type="match status" value="1"/>
</dbReference>